<reference evidence="1 2" key="1">
    <citation type="submission" date="2016-04" db="EMBL/GenBank/DDBJ databases">
        <title>A degradative enzymes factory behind the ericoid mycorrhizal symbiosis.</title>
        <authorList>
            <consortium name="DOE Joint Genome Institute"/>
            <person name="Martino E."/>
            <person name="Morin E."/>
            <person name="Grelet G."/>
            <person name="Kuo A."/>
            <person name="Kohler A."/>
            <person name="Daghino S."/>
            <person name="Barry K."/>
            <person name="Choi C."/>
            <person name="Cichocki N."/>
            <person name="Clum A."/>
            <person name="Copeland A."/>
            <person name="Hainaut M."/>
            <person name="Haridas S."/>
            <person name="Labutti K."/>
            <person name="Lindquist E."/>
            <person name="Lipzen A."/>
            <person name="Khouja H.-R."/>
            <person name="Murat C."/>
            <person name="Ohm R."/>
            <person name="Olson A."/>
            <person name="Spatafora J."/>
            <person name="Veneault-Fourrey C."/>
            <person name="Henrissat B."/>
            <person name="Grigoriev I."/>
            <person name="Martin F."/>
            <person name="Perotto S."/>
        </authorList>
    </citation>
    <scope>NUCLEOTIDE SEQUENCE [LARGE SCALE GENOMIC DNA]</scope>
    <source>
        <strain evidence="1 2">E</strain>
    </source>
</reference>
<evidence type="ECO:0008006" key="3">
    <source>
        <dbReference type="Google" id="ProtNLM"/>
    </source>
</evidence>
<dbReference type="InParanoid" id="A0A2J6SHP6"/>
<name>A0A2J6SHP6_9HELO</name>
<dbReference type="PANTHER" id="PTHR37563">
    <property type="entry name" value="PHYTANOYL-COA DIOXYGENASE FAMILY PROTEIN (AFU_ORTHOLOGUE AFUA_2G03330)"/>
    <property type="match status" value="1"/>
</dbReference>
<organism evidence="1 2">
    <name type="scientific">Hyaloscypha bicolor E</name>
    <dbReference type="NCBI Taxonomy" id="1095630"/>
    <lineage>
        <taxon>Eukaryota</taxon>
        <taxon>Fungi</taxon>
        <taxon>Dikarya</taxon>
        <taxon>Ascomycota</taxon>
        <taxon>Pezizomycotina</taxon>
        <taxon>Leotiomycetes</taxon>
        <taxon>Helotiales</taxon>
        <taxon>Hyaloscyphaceae</taxon>
        <taxon>Hyaloscypha</taxon>
        <taxon>Hyaloscypha bicolor</taxon>
    </lineage>
</organism>
<dbReference type="PANTHER" id="PTHR37563:SF2">
    <property type="entry name" value="PHYTANOYL-COA DIOXYGENASE FAMILY PROTEIN (AFU_ORTHOLOGUE AFUA_2G03330)"/>
    <property type="match status" value="1"/>
</dbReference>
<dbReference type="AlphaFoldDB" id="A0A2J6SHP6"/>
<dbReference type="SUPFAM" id="SSF51197">
    <property type="entry name" value="Clavaminate synthase-like"/>
    <property type="match status" value="1"/>
</dbReference>
<dbReference type="STRING" id="1095630.A0A2J6SHP6"/>
<gene>
    <name evidence="1" type="ORF">K444DRAFT_637688</name>
</gene>
<protein>
    <recommendedName>
        <fullName evidence="3">Phytanoyl-CoA dioxygenase family protein</fullName>
    </recommendedName>
</protein>
<dbReference type="EMBL" id="KZ613913">
    <property type="protein sequence ID" value="PMD50301.1"/>
    <property type="molecule type" value="Genomic_DNA"/>
</dbReference>
<dbReference type="Proteomes" id="UP000235371">
    <property type="component" value="Unassembled WGS sequence"/>
</dbReference>
<evidence type="ECO:0000313" key="1">
    <source>
        <dbReference type="EMBL" id="PMD50301.1"/>
    </source>
</evidence>
<dbReference type="Pfam" id="PF05721">
    <property type="entry name" value="PhyH"/>
    <property type="match status" value="1"/>
</dbReference>
<dbReference type="RefSeq" id="XP_024727205.1">
    <property type="nucleotide sequence ID" value="XM_024884156.1"/>
</dbReference>
<dbReference type="Gene3D" id="2.60.120.620">
    <property type="entry name" value="q2cbj1_9rhob like domain"/>
    <property type="match status" value="1"/>
</dbReference>
<keyword evidence="2" id="KW-1185">Reference proteome</keyword>
<dbReference type="InterPro" id="IPR051961">
    <property type="entry name" value="Fungal_Metabolite_Diox"/>
</dbReference>
<proteinExistence type="predicted"/>
<sequence length="288" mass="31958">MAPRLGLGHDSASSFHASKGYSIPPTKTKEEIEMAKATLPKVLALDSKTCTVEEIVDAMKVTGGVIIRNAVSHDALDLIESHEKTFATSKPQIMNTVCFSINPGAHAQPLHRDDWCYQVVAQKADRYPDDLQRDTGIGWFVAGKDATFENGATRFIPGSHLWEHGREPDDNLVSYAELKRGDAFMMFASCYHGGGANTTKDQERLLFSCFMTRGWLRQEENQYISFTREETLAMDKDVQKIAGYQLSEPFLGWVKSTDPMVVLDPSAGVGNKDLFQKEDSFAKTAQPA</sequence>
<dbReference type="OrthoDB" id="445007at2759"/>
<accession>A0A2J6SHP6</accession>
<dbReference type="InterPro" id="IPR008775">
    <property type="entry name" value="Phytyl_CoA_dOase-like"/>
</dbReference>
<evidence type="ECO:0000313" key="2">
    <source>
        <dbReference type="Proteomes" id="UP000235371"/>
    </source>
</evidence>
<dbReference type="GeneID" id="36592233"/>